<reference evidence="1 2" key="1">
    <citation type="submission" date="2018-03" db="EMBL/GenBank/DDBJ databases">
        <title>Candida pseudohaemulonii genome assembly and annotation.</title>
        <authorList>
            <person name="Munoz J.F."/>
            <person name="Gade L.G."/>
            <person name="Chow N.A."/>
            <person name="Litvintseva A.P."/>
            <person name="Loparev V.N."/>
            <person name="Cuomo C.A."/>
        </authorList>
    </citation>
    <scope>NUCLEOTIDE SEQUENCE [LARGE SCALE GENOMIC DNA]</scope>
    <source>
        <strain evidence="1 2">B12108</strain>
    </source>
</reference>
<dbReference type="PANTHER" id="PTHR34065:SF1">
    <property type="entry name" value="CELL DIVISION CONTROL PROTEIN 14"/>
    <property type="match status" value="1"/>
</dbReference>
<organism evidence="1 2">
    <name type="scientific">Candidozyma pseudohaemuli</name>
    <dbReference type="NCBI Taxonomy" id="418784"/>
    <lineage>
        <taxon>Eukaryota</taxon>
        <taxon>Fungi</taxon>
        <taxon>Dikarya</taxon>
        <taxon>Ascomycota</taxon>
        <taxon>Saccharomycotina</taxon>
        <taxon>Pichiomycetes</taxon>
        <taxon>Metschnikowiaceae</taxon>
        <taxon>Candidozyma</taxon>
    </lineage>
</organism>
<sequence>MALRKAVDNVIEQLNSEEPKVVEKGIQDLEQLLRSLAPAIQKLHSSGSTDLKLIAFLALQENFQHNLANELLAAYRTLRHENTNTSTWNQLNTAMMGLLLIHPESRNIFRKKANMLLILSFLEPENTAYSLERCASFVSLLIHILLRNLKNMRVFEACGGCMAIIRLLQLSPEDENVAGELANIQQTLHFKVVEFLIFYMTDESELKDGKAPMRTVAEKAGYIKPQFPAIEDLIENLNDLSTQKSRGTTLSS</sequence>
<accession>A0A2P7YYA1</accession>
<dbReference type="PANTHER" id="PTHR34065">
    <property type="entry name" value="CELL DIVISION CONTROL PROTEIN 14"/>
    <property type="match status" value="1"/>
</dbReference>
<proteinExistence type="predicted"/>
<evidence type="ECO:0000313" key="2">
    <source>
        <dbReference type="Proteomes" id="UP000241107"/>
    </source>
</evidence>
<dbReference type="EMBL" id="PYFQ01000001">
    <property type="protein sequence ID" value="PSK40941.1"/>
    <property type="molecule type" value="Genomic_DNA"/>
</dbReference>
<keyword evidence="2" id="KW-1185">Reference proteome</keyword>
<dbReference type="GeneID" id="36564000"/>
<gene>
    <name evidence="1" type="ORF">C7M61_000607</name>
</gene>
<dbReference type="STRING" id="418784.A0A2P7YYA1"/>
<dbReference type="VEuPathDB" id="FungiDB:C7M61_000607"/>
<dbReference type="Pfam" id="PF08045">
    <property type="entry name" value="CDC14"/>
    <property type="match status" value="1"/>
</dbReference>
<dbReference type="Proteomes" id="UP000241107">
    <property type="component" value="Unassembled WGS sequence"/>
</dbReference>
<dbReference type="AlphaFoldDB" id="A0A2P7YYA1"/>
<evidence type="ECO:0000313" key="1">
    <source>
        <dbReference type="EMBL" id="PSK40941.1"/>
    </source>
</evidence>
<dbReference type="InterPro" id="IPR012535">
    <property type="entry name" value="Cell_div_Cdc14"/>
</dbReference>
<dbReference type="SUPFAM" id="SSF48371">
    <property type="entry name" value="ARM repeat"/>
    <property type="match status" value="1"/>
</dbReference>
<comment type="caution">
    <text evidence="1">The sequence shown here is derived from an EMBL/GenBank/DDBJ whole genome shotgun (WGS) entry which is preliminary data.</text>
</comment>
<dbReference type="InterPro" id="IPR016024">
    <property type="entry name" value="ARM-type_fold"/>
</dbReference>
<name>A0A2P7YYA1_9ASCO</name>
<evidence type="ECO:0008006" key="3">
    <source>
        <dbReference type="Google" id="ProtNLM"/>
    </source>
</evidence>
<protein>
    <recommendedName>
        <fullName evidence="3">Cell division control protein 14</fullName>
    </recommendedName>
</protein>
<dbReference type="RefSeq" id="XP_024715640.1">
    <property type="nucleotide sequence ID" value="XM_024856041.1"/>
</dbReference>
<dbReference type="OrthoDB" id="5357220at2759"/>